<accession>A0A6B3SGT9</accession>
<feature type="region of interest" description="Disordered" evidence="1">
    <location>
        <begin position="135"/>
        <end position="176"/>
    </location>
</feature>
<evidence type="ECO:0008006" key="4">
    <source>
        <dbReference type="Google" id="ProtNLM"/>
    </source>
</evidence>
<evidence type="ECO:0000256" key="1">
    <source>
        <dbReference type="SAM" id="MobiDB-lite"/>
    </source>
</evidence>
<dbReference type="SUPFAM" id="SSF52402">
    <property type="entry name" value="Adenine nucleotide alpha hydrolases-like"/>
    <property type="match status" value="1"/>
</dbReference>
<protein>
    <recommendedName>
        <fullName evidence="4">Phosphoadenosine phosphosulphate reductase domain-containing protein</fullName>
    </recommendedName>
</protein>
<dbReference type="Gene3D" id="3.40.50.620">
    <property type="entry name" value="HUPs"/>
    <property type="match status" value="1"/>
</dbReference>
<gene>
    <name evidence="2" type="ORF">G3574_03175</name>
</gene>
<organism evidence="2 3">
    <name type="scientific">Noviherbaspirillum galbum</name>
    <dbReference type="NCBI Taxonomy" id="2709383"/>
    <lineage>
        <taxon>Bacteria</taxon>
        <taxon>Pseudomonadati</taxon>
        <taxon>Pseudomonadota</taxon>
        <taxon>Betaproteobacteria</taxon>
        <taxon>Burkholderiales</taxon>
        <taxon>Oxalobacteraceae</taxon>
        <taxon>Noviherbaspirillum</taxon>
    </lineage>
</organism>
<feature type="compositionally biased region" description="Polar residues" evidence="1">
    <location>
        <begin position="152"/>
        <end position="162"/>
    </location>
</feature>
<dbReference type="Proteomes" id="UP000482155">
    <property type="component" value="Unassembled WGS sequence"/>
</dbReference>
<keyword evidence="3" id="KW-1185">Reference proteome</keyword>
<evidence type="ECO:0000313" key="2">
    <source>
        <dbReference type="EMBL" id="NEX60071.1"/>
    </source>
</evidence>
<feature type="compositionally biased region" description="Basic residues" evidence="1">
    <location>
        <begin position="167"/>
        <end position="176"/>
    </location>
</feature>
<proteinExistence type="predicted"/>
<reference evidence="2 3" key="1">
    <citation type="submission" date="2020-02" db="EMBL/GenBank/DDBJ databases">
        <authorList>
            <person name="Kim M.K."/>
        </authorList>
    </citation>
    <scope>NUCLEOTIDE SEQUENCE [LARGE SCALE GENOMIC DNA]</scope>
    <source>
        <strain evidence="2 3">17J57-3</strain>
    </source>
</reference>
<name>A0A6B3SGT9_9BURK</name>
<dbReference type="InterPro" id="IPR014729">
    <property type="entry name" value="Rossmann-like_a/b/a_fold"/>
</dbReference>
<dbReference type="EMBL" id="JAAIVB010000011">
    <property type="protein sequence ID" value="NEX60071.1"/>
    <property type="molecule type" value="Genomic_DNA"/>
</dbReference>
<comment type="caution">
    <text evidence="2">The sequence shown here is derived from an EMBL/GenBank/DDBJ whole genome shotgun (WGS) entry which is preliminary data.</text>
</comment>
<evidence type="ECO:0000313" key="3">
    <source>
        <dbReference type="Proteomes" id="UP000482155"/>
    </source>
</evidence>
<dbReference type="AlphaFoldDB" id="A0A6B3SGT9"/>
<sequence length="176" mass="19334">MQQATIQIVRRVETIQDKMERAIATILDLIRIGTPCCAAISGGKDSTVVALLMLEAIRRARELGLPDVPHLTTTSETGVENPAVTFHLHDFLEDIRRYSEQHQLNVSVHTVEPSLATQFVVTTCGRGTLIRTPQSSAKKKNGMGGRACSRYGDSSTVNSTRSCPLAMRRRSKDQSV</sequence>
<dbReference type="RefSeq" id="WP_163960574.1">
    <property type="nucleotide sequence ID" value="NZ_JAAIVB010000011.1"/>
</dbReference>